<dbReference type="Proteomes" id="UP000781932">
    <property type="component" value="Unassembled WGS sequence"/>
</dbReference>
<dbReference type="GeneID" id="62168676"/>
<organism evidence="1 2">
    <name type="scientific">Colletotrichum karsti</name>
    <dbReference type="NCBI Taxonomy" id="1095194"/>
    <lineage>
        <taxon>Eukaryota</taxon>
        <taxon>Fungi</taxon>
        <taxon>Dikarya</taxon>
        <taxon>Ascomycota</taxon>
        <taxon>Pezizomycotina</taxon>
        <taxon>Sordariomycetes</taxon>
        <taxon>Hypocreomycetidae</taxon>
        <taxon>Glomerellales</taxon>
        <taxon>Glomerellaceae</taxon>
        <taxon>Colletotrichum</taxon>
        <taxon>Colletotrichum boninense species complex</taxon>
    </lineage>
</organism>
<reference evidence="1" key="1">
    <citation type="submission" date="2020-03" db="EMBL/GenBank/DDBJ databases">
        <authorList>
            <person name="He L."/>
        </authorList>
    </citation>
    <scope>NUCLEOTIDE SEQUENCE</scope>
    <source>
        <strain evidence="1">CkLH20</strain>
    </source>
</reference>
<gene>
    <name evidence="1" type="ORF">CkaCkLH20_12890</name>
</gene>
<evidence type="ECO:0000313" key="1">
    <source>
        <dbReference type="EMBL" id="KAF9869703.1"/>
    </source>
</evidence>
<evidence type="ECO:0000313" key="2">
    <source>
        <dbReference type="Proteomes" id="UP000781932"/>
    </source>
</evidence>
<dbReference type="OrthoDB" id="10457598at2759"/>
<proteinExistence type="predicted"/>
<dbReference type="EMBL" id="JAATWM020000066">
    <property type="protein sequence ID" value="KAF9869703.1"/>
    <property type="molecule type" value="Genomic_DNA"/>
</dbReference>
<sequence>MNMPTDTAVSDAMDMARDAASCVLTGSHGSPLCSCWGSSMHFSLVAYRQLLPLLAQDSTIALAKLRTELEVLPQNNLATLRFKMSQGPIHSYVQDHIGNIVYNEAHPIFNAALPDYKLSSLGQRAVKTLYPDGSWSAATPEEPRPVVPHTIFEISHANPKTKQALEERLQSFIMMPGGEVRLAIGLKIPYHNIRTDDEADRSHEMAAAVLKDINDCVIAA</sequence>
<keyword evidence="2" id="KW-1185">Reference proteome</keyword>
<dbReference type="AlphaFoldDB" id="A0A9P6HSK5"/>
<accession>A0A9P6HSK5</accession>
<protein>
    <submittedName>
        <fullName evidence="1">Uncharacterized protein</fullName>
    </submittedName>
</protein>
<reference evidence="1" key="2">
    <citation type="submission" date="2020-11" db="EMBL/GenBank/DDBJ databases">
        <title>Whole genome sequencing of Colletotrichum sp.</title>
        <authorList>
            <person name="Li H."/>
        </authorList>
    </citation>
    <scope>NUCLEOTIDE SEQUENCE</scope>
    <source>
        <strain evidence="1">CkLH20</strain>
    </source>
</reference>
<name>A0A9P6HSK5_9PEZI</name>
<comment type="caution">
    <text evidence="1">The sequence shown here is derived from an EMBL/GenBank/DDBJ whole genome shotgun (WGS) entry which is preliminary data.</text>
</comment>
<dbReference type="RefSeq" id="XP_038739164.1">
    <property type="nucleotide sequence ID" value="XM_038895602.1"/>
</dbReference>